<evidence type="ECO:0000313" key="2">
    <source>
        <dbReference type="Proteomes" id="UP000595896"/>
    </source>
</evidence>
<dbReference type="RefSeq" id="YP_010671892.1">
    <property type="nucleotide sequence ID" value="NC_070973.1"/>
</dbReference>
<evidence type="ECO:0000313" key="1">
    <source>
        <dbReference type="EMBL" id="QQG33644.1"/>
    </source>
</evidence>
<proteinExistence type="predicted"/>
<dbReference type="GeneID" id="77948154"/>
<reference evidence="1 2" key="1">
    <citation type="submission" date="2020-12" db="EMBL/GenBank/DDBJ databases">
        <authorList>
            <person name="Luo D."/>
            <person name="Li C."/>
            <person name="Zeng H."/>
        </authorList>
    </citation>
    <scope>NUCLEOTIDE SEQUENCE [LARGE SCALE GENOMIC DNA]</scope>
</reference>
<dbReference type="Proteomes" id="UP000595896">
    <property type="component" value="Segment"/>
</dbReference>
<accession>A0A7T5QXR3</accession>
<protein>
    <submittedName>
        <fullName evidence="1">Tail fiber protein</fullName>
    </submittedName>
</protein>
<dbReference type="EMBL" id="MW343794">
    <property type="protein sequence ID" value="QQG33644.1"/>
    <property type="molecule type" value="Genomic_DNA"/>
</dbReference>
<name>A0A7T5QXR3_9CAUD</name>
<dbReference type="KEGG" id="vg:77948154"/>
<keyword evidence="2" id="KW-1185">Reference proteome</keyword>
<sequence length="88" mass="10153">MTPTNSRAQLFAYADTTAVDRTKQPYRIYKPLFLDENHFKRDLDREFESISQALIWVTNSVDIIVENLNVLLVAAGKKPIVLPYPDQK</sequence>
<organism evidence="1 2">
    <name type="scientific">Cronobacter phage A24</name>
    <dbReference type="NCBI Taxonomy" id="2795745"/>
    <lineage>
        <taxon>Viruses</taxon>
        <taxon>Duplodnaviria</taxon>
        <taxon>Heunggongvirae</taxon>
        <taxon>Uroviricota</taxon>
        <taxon>Caudoviricetes</taxon>
        <taxon>Grimontviridae</taxon>
        <taxon>Crifsvirus</taxon>
        <taxon>Crifsvirus A24</taxon>
    </lineage>
</organism>